<dbReference type="OrthoDB" id="2884623at2759"/>
<sequence length="206" mass="22862">MWAVFVTVERPSAKALNRALLLIQDFEFSEYPIDSQWTLVTSKDLPSTVPAATTLPLLPDITTNNAFALMSLAEINLFVRTNEVALEDINISSGDWLVIDQIGLETSTCLVCRQVYDSAGKEDGKTGGLTSEFRACRVPYEKAWGMISNADVVDLEGFVDEDATPEPEDWIWSLSSELRPETEGMTEVETKREKALKELRDGGHAD</sequence>
<dbReference type="Proteomes" id="UP000620124">
    <property type="component" value="Unassembled WGS sequence"/>
</dbReference>
<dbReference type="EMBL" id="JACAZI010000016">
    <property type="protein sequence ID" value="KAF7342938.1"/>
    <property type="molecule type" value="Genomic_DNA"/>
</dbReference>
<reference evidence="1" key="1">
    <citation type="submission" date="2020-05" db="EMBL/GenBank/DDBJ databases">
        <title>Mycena genomes resolve the evolution of fungal bioluminescence.</title>
        <authorList>
            <person name="Tsai I.J."/>
        </authorList>
    </citation>
    <scope>NUCLEOTIDE SEQUENCE</scope>
    <source>
        <strain evidence="1">CCC161011</strain>
    </source>
</reference>
<evidence type="ECO:0000313" key="2">
    <source>
        <dbReference type="Proteomes" id="UP000620124"/>
    </source>
</evidence>
<name>A0A8H6XKK2_9AGAR</name>
<keyword evidence="2" id="KW-1185">Reference proteome</keyword>
<dbReference type="AlphaFoldDB" id="A0A8H6XKK2"/>
<proteinExistence type="predicted"/>
<gene>
    <name evidence="1" type="ORF">MVEN_01723800</name>
</gene>
<evidence type="ECO:0000313" key="1">
    <source>
        <dbReference type="EMBL" id="KAF7342938.1"/>
    </source>
</evidence>
<organism evidence="1 2">
    <name type="scientific">Mycena venus</name>
    <dbReference type="NCBI Taxonomy" id="2733690"/>
    <lineage>
        <taxon>Eukaryota</taxon>
        <taxon>Fungi</taxon>
        <taxon>Dikarya</taxon>
        <taxon>Basidiomycota</taxon>
        <taxon>Agaricomycotina</taxon>
        <taxon>Agaricomycetes</taxon>
        <taxon>Agaricomycetidae</taxon>
        <taxon>Agaricales</taxon>
        <taxon>Marasmiineae</taxon>
        <taxon>Mycenaceae</taxon>
        <taxon>Mycena</taxon>
    </lineage>
</organism>
<comment type="caution">
    <text evidence="1">The sequence shown here is derived from an EMBL/GenBank/DDBJ whole genome shotgun (WGS) entry which is preliminary data.</text>
</comment>
<accession>A0A8H6XKK2</accession>
<protein>
    <submittedName>
        <fullName evidence="1">Uncharacterized protein</fullName>
    </submittedName>
</protein>